<dbReference type="InterPro" id="IPR007318">
    <property type="entry name" value="Phopholipid_MeTrfase"/>
</dbReference>
<evidence type="ECO:0000256" key="5">
    <source>
        <dbReference type="SAM" id="Phobius"/>
    </source>
</evidence>
<organism evidence="6">
    <name type="scientific">marine sediment metagenome</name>
    <dbReference type="NCBI Taxonomy" id="412755"/>
    <lineage>
        <taxon>unclassified sequences</taxon>
        <taxon>metagenomes</taxon>
        <taxon>ecological metagenomes</taxon>
    </lineage>
</organism>
<accession>A0A0F9FBU0</accession>
<gene>
    <name evidence="6" type="ORF">LCGC14_2323560</name>
</gene>
<comment type="subcellular location">
    <subcellularLocation>
        <location evidence="1">Endomembrane system</location>
        <topology evidence="1">Multi-pass membrane protein</topology>
    </subcellularLocation>
</comment>
<dbReference type="Gene3D" id="1.20.120.1630">
    <property type="match status" value="1"/>
</dbReference>
<feature type="transmembrane region" description="Helical" evidence="5">
    <location>
        <begin position="58"/>
        <end position="76"/>
    </location>
</feature>
<keyword evidence="3 5" id="KW-1133">Transmembrane helix</keyword>
<keyword evidence="2 5" id="KW-0812">Transmembrane</keyword>
<evidence type="ECO:0000256" key="3">
    <source>
        <dbReference type="ARBA" id="ARBA00022989"/>
    </source>
</evidence>
<sequence>MIFYSYLIYVLINFWKKFWRGKPKFLLSIFQIAFYSIFYIFFAIFFTELFHPQLKITLAFKILGILFLAISLIIQFKAMKKMNLLRTTFVCAIYRHQTKKTTPLVNSGIYKFVRNPMYTTDVIILISVFLITGTYFSAFLAILYIIQLYPFVKLEEKELMESYGESYLRYCKETPRFIPNISNIFSRRKKKE</sequence>
<evidence type="ECO:0000256" key="1">
    <source>
        <dbReference type="ARBA" id="ARBA00004127"/>
    </source>
</evidence>
<feature type="transmembrane region" description="Helical" evidence="5">
    <location>
        <begin position="25"/>
        <end position="46"/>
    </location>
</feature>
<comment type="caution">
    <text evidence="6">The sequence shown here is derived from an EMBL/GenBank/DDBJ whole genome shotgun (WGS) entry which is preliminary data.</text>
</comment>
<reference evidence="6" key="1">
    <citation type="journal article" date="2015" name="Nature">
        <title>Complex archaea that bridge the gap between prokaryotes and eukaryotes.</title>
        <authorList>
            <person name="Spang A."/>
            <person name="Saw J.H."/>
            <person name="Jorgensen S.L."/>
            <person name="Zaremba-Niedzwiedzka K."/>
            <person name="Martijn J."/>
            <person name="Lind A.E."/>
            <person name="van Eijk R."/>
            <person name="Schleper C."/>
            <person name="Guy L."/>
            <person name="Ettema T.J."/>
        </authorList>
    </citation>
    <scope>NUCLEOTIDE SEQUENCE</scope>
</reference>
<dbReference type="GO" id="GO:0012505">
    <property type="term" value="C:endomembrane system"/>
    <property type="evidence" value="ECO:0007669"/>
    <property type="project" value="UniProtKB-SubCell"/>
</dbReference>
<proteinExistence type="predicted"/>
<dbReference type="AlphaFoldDB" id="A0A0F9FBU0"/>
<protein>
    <recommendedName>
        <fullName evidence="7">Steroid 5-alpha reductase C-terminal domain-containing protein</fullName>
    </recommendedName>
</protein>
<evidence type="ECO:0000256" key="4">
    <source>
        <dbReference type="ARBA" id="ARBA00023136"/>
    </source>
</evidence>
<feature type="transmembrane region" description="Helical" evidence="5">
    <location>
        <begin position="122"/>
        <end position="146"/>
    </location>
</feature>
<dbReference type="Pfam" id="PF04191">
    <property type="entry name" value="PEMT"/>
    <property type="match status" value="1"/>
</dbReference>
<dbReference type="GO" id="GO:0016740">
    <property type="term" value="F:transferase activity"/>
    <property type="evidence" value="ECO:0007669"/>
    <property type="project" value="UniProtKB-ARBA"/>
</dbReference>
<dbReference type="PANTHER" id="PTHR12714">
    <property type="entry name" value="PROTEIN-S ISOPRENYLCYSTEINE O-METHYLTRANSFERASE"/>
    <property type="match status" value="1"/>
</dbReference>
<keyword evidence="4 5" id="KW-0472">Membrane</keyword>
<evidence type="ECO:0000313" key="6">
    <source>
        <dbReference type="EMBL" id="KKL48632.1"/>
    </source>
</evidence>
<dbReference type="PANTHER" id="PTHR12714:SF9">
    <property type="entry name" value="PROTEIN-S-ISOPRENYLCYSTEINE O-METHYLTRANSFERASE"/>
    <property type="match status" value="1"/>
</dbReference>
<dbReference type="EMBL" id="LAZR01033249">
    <property type="protein sequence ID" value="KKL48632.1"/>
    <property type="molecule type" value="Genomic_DNA"/>
</dbReference>
<name>A0A0F9FBU0_9ZZZZ</name>
<evidence type="ECO:0008006" key="7">
    <source>
        <dbReference type="Google" id="ProtNLM"/>
    </source>
</evidence>
<evidence type="ECO:0000256" key="2">
    <source>
        <dbReference type="ARBA" id="ARBA00022692"/>
    </source>
</evidence>